<evidence type="ECO:0000313" key="3">
    <source>
        <dbReference type="Proteomes" id="UP001257234"/>
    </source>
</evidence>
<name>A0ABU1ETF8_9FLAO</name>
<proteinExistence type="predicted"/>
<feature type="domain" description="NACHT" evidence="1">
    <location>
        <begin position="254"/>
        <end position="406"/>
    </location>
</feature>
<dbReference type="Pfam" id="PF05729">
    <property type="entry name" value="NACHT"/>
    <property type="match status" value="1"/>
</dbReference>
<dbReference type="InterPro" id="IPR007111">
    <property type="entry name" value="NACHT_NTPase"/>
</dbReference>
<evidence type="ECO:0000313" key="2">
    <source>
        <dbReference type="EMBL" id="MDR5591676.1"/>
    </source>
</evidence>
<dbReference type="SUPFAM" id="SSF52540">
    <property type="entry name" value="P-loop containing nucleoside triphosphate hydrolases"/>
    <property type="match status" value="1"/>
</dbReference>
<sequence length="1487" mass="175276">MFSIIFGPPQTTIIILVQMSQEWQEYLFKKKGAPAARHAFEKDCRRILASKYPDKRVQEVKVSRGDGGIDIFIGEPGVEPIIVYQCKFFIEGFGNSQKQQIQNSFTRVMTNQKIIVKQWFLCLPREFTKDEHIWWSGWKEKQRQQYGLGKDFIKLKEGNDLIDIIKDVGLYDEIFEKETNILLKEIHHRVHASEPVPDTDDIRLEQAMELANVDFEYLRKTFGDHKDAHLKRSQEQEILDWINGDPERSQRNLFILDGEKGMGKSLVLRNIWSHLKKEGQAVLGIKADRYYASGLQELEQKIFDSNEVSFKKLAQYLANRDQELVILLDQLDAMSLSLSSKRAYLHTYNKLIRSLTKLTNVKVIISVRSVDLENDADLRVYKEANIKRLTLARLSTKEVANILYTYEIYQPSNQLLELLCTPNHLDIFCKLPNKKKVHADTLTTLSDLYQVLWKQLINSKPQLELKKVLYHIASRMYEEQRITIAFTVENYQTELDYLISNNLLSLNRGEVQFFHQTFYDYVFARSFVEEGKSLENYLKENGQGLYVRSIVKMILDYQREFNNEEYNRLIEMFLSNHSYRFHLKMMILQTLGMRETPTIKEQELFENHIIGNNHYESVFLHGVFSKGWLSYLTKSDYPARYLAKKSEVPFRWKSLFSKIWPWWTTKQHTEDLERQERLDAIYRLFFNNIQQEQVVFSYINSLKASEAKTRLVQSLLKHVKQWDQDLALQLFDRYARYDTAHSYNNFWYYTLLGNMFSVRTTYVLDQLRPLILERFKEKAGFNLRFEYEEEQLFKKMYRQAPDTTFRFFLDIMTDLVQEHHNTYSVAGNRQTVLVQSYLFRQPWSLDGSQEAGYFIAELLAKHVQNMAKTDVCWFRTFKTSYGDSNSIHHLKLLVSGFSQSPNFYTTELLEFLHTFDHKNGFKGCDDELHYEIRMLLKTVFKKLSHKQQEQVCQLILRMQHPMEMYREEERVDLSENGLKKYVFLAALPEEPLKAHKTAWQTYRSLFRKFGKRSLEQINKSTARTYSINSPIGMERLRLLSYDDLLGAFRKYNSTYKRKAMHGGKDQLVTSFGSLVKEAPKKYYPFIQALLEDASVEAEYKTEALRSLAEGGFDPRLLRELVKRFLNQTPQGRNLLYIIWQLPYIIKAEEMDEELLHQLIGLYRKHQSVETSFHDDYSKMLNDIAPSILNVILLCSRLEHLQTTVKEVLDELGPDSEKVYRMTCVKDIACFNSIGRAYGFQKFQEFVQNGEKELLTLGISAVYHYRESYNKELQEFYRQLRAHPEVHGQVGELLVDNWLEGYSYAKNNLRLFLKAGPEARKSLLQALRMEVLERNGTAQAKCLKLLPKFLKDEDKDLAGIYVSLFHQRRKGVDFLEKLFPFLKIYVKSDKFLQYPKPLLDKLLLHVQDCPELCFQLIRRMDFKKRPDIQAAGYYSNEPVRLILAIYDAFTKREEPDSKKIAQTLDIFEEMLLLDHLHVESGKALETFH</sequence>
<gene>
    <name evidence="2" type="ORF">RE431_13595</name>
</gene>
<protein>
    <submittedName>
        <fullName evidence="2">NACHT domain-containing protein</fullName>
    </submittedName>
</protein>
<comment type="caution">
    <text evidence="2">The sequence shown here is derived from an EMBL/GenBank/DDBJ whole genome shotgun (WGS) entry which is preliminary data.</text>
</comment>
<dbReference type="RefSeq" id="WP_309562531.1">
    <property type="nucleotide sequence ID" value="NZ_JAVJIU010000004.1"/>
</dbReference>
<keyword evidence="3" id="KW-1185">Reference proteome</keyword>
<dbReference type="EMBL" id="JAVJIU010000004">
    <property type="protein sequence ID" value="MDR5591676.1"/>
    <property type="molecule type" value="Genomic_DNA"/>
</dbReference>
<dbReference type="Proteomes" id="UP001257234">
    <property type="component" value="Unassembled WGS sequence"/>
</dbReference>
<dbReference type="InterPro" id="IPR027417">
    <property type="entry name" value="P-loop_NTPase"/>
</dbReference>
<organism evidence="2 3">
    <name type="scientific">Christiangramia sediminicola</name>
    <dbReference type="NCBI Taxonomy" id="3073267"/>
    <lineage>
        <taxon>Bacteria</taxon>
        <taxon>Pseudomonadati</taxon>
        <taxon>Bacteroidota</taxon>
        <taxon>Flavobacteriia</taxon>
        <taxon>Flavobacteriales</taxon>
        <taxon>Flavobacteriaceae</taxon>
        <taxon>Christiangramia</taxon>
    </lineage>
</organism>
<reference evidence="3" key="1">
    <citation type="submission" date="2023-07" db="EMBL/GenBank/DDBJ databases">
        <title>Christiangramia sp. SM2212., a novel bacterium of the family Flavobacteriaceae isolated from the sea sediment.</title>
        <authorList>
            <person name="Wang J."/>
            <person name="Zhang X."/>
        </authorList>
    </citation>
    <scope>NUCLEOTIDE SEQUENCE [LARGE SCALE GENOMIC DNA]</scope>
    <source>
        <strain evidence="3">SM2212</strain>
    </source>
</reference>
<evidence type="ECO:0000259" key="1">
    <source>
        <dbReference type="Pfam" id="PF05729"/>
    </source>
</evidence>
<dbReference type="Gene3D" id="3.40.50.300">
    <property type="entry name" value="P-loop containing nucleotide triphosphate hydrolases"/>
    <property type="match status" value="1"/>
</dbReference>
<accession>A0ABU1ETF8</accession>